<sequence>MFKKVFVPLFAATVLISGCNKEVAKESSKGKIDQQKAESSIVISEVKIDKANERTLKVDVKAKGEDLNYAYYIYKEEKIVEKIWYRPDSFLTYEVKEPGKYKVRVFAKDKNKKKKDTFTNEVTVEK</sequence>
<dbReference type="AlphaFoldDB" id="A0A242Z1J2"/>
<gene>
    <name evidence="2" type="ORF">BK730_22385</name>
</gene>
<dbReference type="Proteomes" id="UP000194945">
    <property type="component" value="Unassembled WGS sequence"/>
</dbReference>
<dbReference type="Pfam" id="PF07495">
    <property type="entry name" value="Y_Y_Y"/>
    <property type="match status" value="1"/>
</dbReference>
<dbReference type="InterPro" id="IPR011123">
    <property type="entry name" value="Y_Y_Y"/>
</dbReference>
<dbReference type="EMBL" id="NFDE01000060">
    <property type="protein sequence ID" value="OTX85846.1"/>
    <property type="molecule type" value="Genomic_DNA"/>
</dbReference>
<reference evidence="2 3" key="1">
    <citation type="submission" date="2016-10" db="EMBL/GenBank/DDBJ databases">
        <title>Comparative genomics of Bacillus thuringiensis reveals a path to pathogens against multiple invertebrate hosts.</title>
        <authorList>
            <person name="Zheng J."/>
            <person name="Gao Q."/>
            <person name="Liu H."/>
            <person name="Peng D."/>
            <person name="Ruan L."/>
            <person name="Sun M."/>
        </authorList>
    </citation>
    <scope>NUCLEOTIDE SEQUENCE [LARGE SCALE GENOMIC DNA]</scope>
    <source>
        <strain evidence="2">BGSC 4BK1</strain>
    </source>
</reference>
<dbReference type="PROSITE" id="PS51257">
    <property type="entry name" value="PROKAR_LIPOPROTEIN"/>
    <property type="match status" value="1"/>
</dbReference>
<comment type="caution">
    <text evidence="2">The sequence shown here is derived from an EMBL/GenBank/DDBJ whole genome shotgun (WGS) entry which is preliminary data.</text>
</comment>
<evidence type="ECO:0000259" key="1">
    <source>
        <dbReference type="Pfam" id="PF07495"/>
    </source>
</evidence>
<feature type="domain" description="Two component regulator three Y" evidence="1">
    <location>
        <begin position="62"/>
        <end position="124"/>
    </location>
</feature>
<dbReference type="RefSeq" id="WP_088093289.1">
    <property type="nucleotide sequence ID" value="NZ_JARMNH010000027.1"/>
</dbReference>
<organism evidence="2 3">
    <name type="scientific">Bacillus wiedmannii</name>
    <dbReference type="NCBI Taxonomy" id="1890302"/>
    <lineage>
        <taxon>Bacteria</taxon>
        <taxon>Bacillati</taxon>
        <taxon>Bacillota</taxon>
        <taxon>Bacilli</taxon>
        <taxon>Bacillales</taxon>
        <taxon>Bacillaceae</taxon>
        <taxon>Bacillus</taxon>
        <taxon>Bacillus cereus group</taxon>
    </lineage>
</organism>
<accession>A0A242Z1J2</accession>
<protein>
    <recommendedName>
        <fullName evidence="1">Two component regulator three Y domain-containing protein</fullName>
    </recommendedName>
</protein>
<name>A0A242Z1J2_9BACI</name>
<evidence type="ECO:0000313" key="2">
    <source>
        <dbReference type="EMBL" id="OTX85846.1"/>
    </source>
</evidence>
<proteinExistence type="predicted"/>
<evidence type="ECO:0000313" key="3">
    <source>
        <dbReference type="Proteomes" id="UP000194945"/>
    </source>
</evidence>